<dbReference type="GO" id="GO:0016887">
    <property type="term" value="F:ATP hydrolysis activity"/>
    <property type="evidence" value="ECO:0007669"/>
    <property type="project" value="InterPro"/>
</dbReference>
<keyword evidence="4" id="KW-1278">Translocase</keyword>
<protein>
    <submittedName>
        <fullName evidence="7">ATP-binding cassette domain-containing protein</fullName>
    </submittedName>
</protein>
<gene>
    <name evidence="7" type="ORF">IM660_01670</name>
</gene>
<accession>A0A7M1STY0</accession>
<reference evidence="7 8" key="1">
    <citation type="submission" date="2020-10" db="EMBL/GenBank/DDBJ databases">
        <title>Haloactinobacterium sp. RN3S43, a bacterium isolated from saline soil.</title>
        <authorList>
            <person name="Sun J.-Q."/>
        </authorList>
    </citation>
    <scope>NUCLEOTIDE SEQUENCE [LARGE SCALE GENOMIC DNA]</scope>
    <source>
        <strain evidence="7 8">RN3S43</strain>
    </source>
</reference>
<feature type="region of interest" description="Disordered" evidence="5">
    <location>
        <begin position="1"/>
        <end position="25"/>
    </location>
</feature>
<dbReference type="PANTHER" id="PTHR42794">
    <property type="entry name" value="HEMIN IMPORT ATP-BINDING PROTEIN HMUV"/>
    <property type="match status" value="1"/>
</dbReference>
<dbReference type="EMBL" id="CP063169">
    <property type="protein sequence ID" value="QOR71049.1"/>
    <property type="molecule type" value="Genomic_DNA"/>
</dbReference>
<evidence type="ECO:0000259" key="6">
    <source>
        <dbReference type="PROSITE" id="PS50893"/>
    </source>
</evidence>
<keyword evidence="2" id="KW-0547">Nucleotide-binding</keyword>
<feature type="domain" description="ABC transporter" evidence="6">
    <location>
        <begin position="30"/>
        <end position="263"/>
    </location>
</feature>
<organism evidence="7 8">
    <name type="scientific">Ruania alkalisoli</name>
    <dbReference type="NCBI Taxonomy" id="2779775"/>
    <lineage>
        <taxon>Bacteria</taxon>
        <taxon>Bacillati</taxon>
        <taxon>Actinomycetota</taxon>
        <taxon>Actinomycetes</taxon>
        <taxon>Micrococcales</taxon>
        <taxon>Ruaniaceae</taxon>
        <taxon>Ruania</taxon>
    </lineage>
</organism>
<dbReference type="SMART" id="SM00382">
    <property type="entry name" value="AAA"/>
    <property type="match status" value="1"/>
</dbReference>
<name>A0A7M1STY0_9MICO</name>
<dbReference type="InterPro" id="IPR003439">
    <property type="entry name" value="ABC_transporter-like_ATP-bd"/>
</dbReference>
<evidence type="ECO:0000313" key="8">
    <source>
        <dbReference type="Proteomes" id="UP000593758"/>
    </source>
</evidence>
<dbReference type="InterPro" id="IPR003593">
    <property type="entry name" value="AAA+_ATPase"/>
</dbReference>
<evidence type="ECO:0000313" key="7">
    <source>
        <dbReference type="EMBL" id="QOR71049.1"/>
    </source>
</evidence>
<dbReference type="PROSITE" id="PS50893">
    <property type="entry name" value="ABC_TRANSPORTER_2"/>
    <property type="match status" value="1"/>
</dbReference>
<dbReference type="AlphaFoldDB" id="A0A7M1STY0"/>
<dbReference type="InterPro" id="IPR017871">
    <property type="entry name" value="ABC_transporter-like_CS"/>
</dbReference>
<evidence type="ECO:0000256" key="3">
    <source>
        <dbReference type="ARBA" id="ARBA00022840"/>
    </source>
</evidence>
<dbReference type="Proteomes" id="UP000593758">
    <property type="component" value="Chromosome"/>
</dbReference>
<evidence type="ECO:0000256" key="4">
    <source>
        <dbReference type="ARBA" id="ARBA00022967"/>
    </source>
</evidence>
<sequence>MSRIELDGGPALDVPVTGGGGTAARTGPAVRVENLSVDRGSRRVLDGVSLAAVPGTVTAVIGPNGSGKSTLIGAIAGDVPLADGRVWVAGRNVHSMRPAEAAQRRSVYTQETAVSFDYFGAEIVALGRRPWRSQETAAEREAIVAAALDETEMAQASRRRVLTLSGGERARVQLARVLAQDAAVVLLDEPTAALDLRHQALVHRLCRDVAAAGGTVLVVLHDVDAALAVADQVLLLDEGRAVVQGSPAQVRAEHLEHVYGYPVDIVTHPVDGRRLVLPRRVRH</sequence>
<dbReference type="CDD" id="cd03214">
    <property type="entry name" value="ABC_Iron-Siderophores_B12_Hemin"/>
    <property type="match status" value="1"/>
</dbReference>
<proteinExistence type="predicted"/>
<keyword evidence="8" id="KW-1185">Reference proteome</keyword>
<dbReference type="PANTHER" id="PTHR42794:SF1">
    <property type="entry name" value="HEMIN IMPORT ATP-BINDING PROTEIN HMUV"/>
    <property type="match status" value="1"/>
</dbReference>
<dbReference type="RefSeq" id="WP_193497718.1">
    <property type="nucleotide sequence ID" value="NZ_CP063169.1"/>
</dbReference>
<dbReference type="KEGG" id="halt:IM660_01670"/>
<keyword evidence="3 7" id="KW-0067">ATP-binding</keyword>
<evidence type="ECO:0000256" key="5">
    <source>
        <dbReference type="SAM" id="MobiDB-lite"/>
    </source>
</evidence>
<dbReference type="Gene3D" id="3.40.50.300">
    <property type="entry name" value="P-loop containing nucleotide triphosphate hydrolases"/>
    <property type="match status" value="1"/>
</dbReference>
<dbReference type="InterPro" id="IPR027417">
    <property type="entry name" value="P-loop_NTPase"/>
</dbReference>
<evidence type="ECO:0000256" key="2">
    <source>
        <dbReference type="ARBA" id="ARBA00022741"/>
    </source>
</evidence>
<evidence type="ECO:0000256" key="1">
    <source>
        <dbReference type="ARBA" id="ARBA00022448"/>
    </source>
</evidence>
<dbReference type="GO" id="GO:0005524">
    <property type="term" value="F:ATP binding"/>
    <property type="evidence" value="ECO:0007669"/>
    <property type="project" value="UniProtKB-KW"/>
</dbReference>
<dbReference type="Pfam" id="PF00005">
    <property type="entry name" value="ABC_tran"/>
    <property type="match status" value="1"/>
</dbReference>
<keyword evidence="1" id="KW-0813">Transport</keyword>
<dbReference type="SUPFAM" id="SSF52540">
    <property type="entry name" value="P-loop containing nucleoside triphosphate hydrolases"/>
    <property type="match status" value="1"/>
</dbReference>
<dbReference type="PROSITE" id="PS00211">
    <property type="entry name" value="ABC_TRANSPORTER_1"/>
    <property type="match status" value="1"/>
</dbReference>